<geneLocation type="plasmid" evidence="5 6">
    <name>p1</name>
</geneLocation>
<dbReference type="InterPro" id="IPR042099">
    <property type="entry name" value="ANL_N_sf"/>
</dbReference>
<sequence>MTSEYLKEKFGPEDRTFPNMLQRQSQKYGKQDLFACGDARLTFDGVQDVAEGYAGKLAETGIEKGDRVAIMASNRPEFMKAFVACGWRGAISVPINVASRGFQLQHILSNSGAKLLIIESDILGALYDLDFQALQVETIWVIGDHDGAFPSHGPRALPFPEAGDPIEPAAVQPHDPLTILYTSGTTGLSKGVICPHAQFFWWAYYTGSQLGVVEKDVLHTPLPLFHTNAMNCFFQALLFGATQVVEPRFSVSNFWKSMKASGATVTYLLGAMVPMLLSRDPGEEERGHSIRVALSPGVPASAAEAFSDRTGIILLEGYGATESNAVIGANAKTVRHGWAGQLREGFEAQIVDEYDNPLPDGEAGELVLRATEPFSMALGYFGMPEKTLETWRNLWLHTGDRMVRDSDGYYRFIDRMKDSIRRRGENISSYEVEQVLIAHPDVEMVAVFPVASELAEDEVMATIVPASGSNLTGEELIRHCEGKMSYFAVPRYFDFVGSLPRTENGKVQKFKLRDRGLTPDTWDREAAGITLKR</sequence>
<dbReference type="InterPro" id="IPR000873">
    <property type="entry name" value="AMP-dep_synth/lig_dom"/>
</dbReference>
<dbReference type="PANTHER" id="PTHR43201:SF5">
    <property type="entry name" value="MEDIUM-CHAIN ACYL-COA LIGASE ACSF2, MITOCHONDRIAL"/>
    <property type="match status" value="1"/>
</dbReference>
<dbReference type="PANTHER" id="PTHR43201">
    <property type="entry name" value="ACYL-COA SYNTHETASE"/>
    <property type="match status" value="1"/>
</dbReference>
<gene>
    <name evidence="5" type="ORF">C6Y53_19745</name>
</gene>
<evidence type="ECO:0000256" key="1">
    <source>
        <dbReference type="ARBA" id="ARBA00006432"/>
    </source>
</evidence>
<keyword evidence="5" id="KW-0614">Plasmid</keyword>
<proteinExistence type="inferred from homology"/>
<evidence type="ECO:0000313" key="6">
    <source>
        <dbReference type="Proteomes" id="UP000237655"/>
    </source>
</evidence>
<dbReference type="Gene3D" id="3.30.300.30">
    <property type="match status" value="1"/>
</dbReference>
<dbReference type="KEGG" id="thas:C6Y53_19745"/>
<feature type="domain" description="AMP-binding enzyme C-terminal" evidence="4">
    <location>
        <begin position="431"/>
        <end position="506"/>
    </location>
</feature>
<feature type="domain" description="AMP-dependent synthetase/ligase" evidence="3">
    <location>
        <begin position="21"/>
        <end position="381"/>
    </location>
</feature>
<dbReference type="PROSITE" id="PS00455">
    <property type="entry name" value="AMP_BINDING"/>
    <property type="match status" value="1"/>
</dbReference>
<dbReference type="Proteomes" id="UP000237655">
    <property type="component" value="Plasmid p1"/>
</dbReference>
<dbReference type="InterPro" id="IPR045851">
    <property type="entry name" value="AMP-bd_C_sf"/>
</dbReference>
<dbReference type="SUPFAM" id="SSF56801">
    <property type="entry name" value="Acetyl-CoA synthetase-like"/>
    <property type="match status" value="1"/>
</dbReference>
<dbReference type="Pfam" id="PF00501">
    <property type="entry name" value="AMP-binding"/>
    <property type="match status" value="1"/>
</dbReference>
<dbReference type="EMBL" id="CP043619">
    <property type="protein sequence ID" value="QEP30447.1"/>
    <property type="molecule type" value="Genomic_DNA"/>
</dbReference>
<comment type="similarity">
    <text evidence="1">Belongs to the ATP-dependent AMP-binding enzyme family.</text>
</comment>
<dbReference type="GO" id="GO:0031956">
    <property type="term" value="F:medium-chain fatty acid-CoA ligase activity"/>
    <property type="evidence" value="ECO:0007669"/>
    <property type="project" value="TreeGrafter"/>
</dbReference>
<keyword evidence="6" id="KW-1185">Reference proteome</keyword>
<dbReference type="GO" id="GO:0006631">
    <property type="term" value="P:fatty acid metabolic process"/>
    <property type="evidence" value="ECO:0007669"/>
    <property type="project" value="TreeGrafter"/>
</dbReference>
<dbReference type="InterPro" id="IPR020845">
    <property type="entry name" value="AMP-binding_CS"/>
</dbReference>
<evidence type="ECO:0000313" key="5">
    <source>
        <dbReference type="EMBL" id="QEP30447.1"/>
    </source>
</evidence>
<evidence type="ECO:0000259" key="3">
    <source>
        <dbReference type="Pfam" id="PF00501"/>
    </source>
</evidence>
<evidence type="ECO:0000259" key="4">
    <source>
        <dbReference type="Pfam" id="PF13193"/>
    </source>
</evidence>
<dbReference type="Gene3D" id="3.40.50.12780">
    <property type="entry name" value="N-terminal domain of ligase-like"/>
    <property type="match status" value="1"/>
</dbReference>
<dbReference type="Pfam" id="PF13193">
    <property type="entry name" value="AMP-binding_C"/>
    <property type="match status" value="1"/>
</dbReference>
<dbReference type="InterPro" id="IPR025110">
    <property type="entry name" value="AMP-bd_C"/>
</dbReference>
<protein>
    <submittedName>
        <fullName evidence="5">ATP-dependent acyl-CoA ligase</fullName>
    </submittedName>
</protein>
<name>A0A5C2H1X3_9RHOB</name>
<reference evidence="5 6" key="1">
    <citation type="submission" date="2019-09" db="EMBL/GenBank/DDBJ databases">
        <title>Novel bacterium SH-1.</title>
        <authorList>
            <person name="Kim Y.-S."/>
            <person name="Kim K.-H."/>
        </authorList>
    </citation>
    <scope>NUCLEOTIDE SEQUENCE [LARGE SCALE GENOMIC DNA]</scope>
    <source>
        <strain evidence="5 6">SH-1</strain>
        <plasmid evidence="5 6">p1</plasmid>
    </source>
</reference>
<dbReference type="RefSeq" id="WP_149615662.1">
    <property type="nucleotide sequence ID" value="NZ_CP043619.1"/>
</dbReference>
<accession>A0A5C2H1X3</accession>
<organism evidence="5 6">
    <name type="scientific">Pukyongiella litopenaei</name>
    <dbReference type="NCBI Taxonomy" id="2605946"/>
    <lineage>
        <taxon>Bacteria</taxon>
        <taxon>Pseudomonadati</taxon>
        <taxon>Pseudomonadota</taxon>
        <taxon>Alphaproteobacteria</taxon>
        <taxon>Rhodobacterales</taxon>
        <taxon>Paracoccaceae</taxon>
        <taxon>Pukyongiella</taxon>
    </lineage>
</organism>
<evidence type="ECO:0000256" key="2">
    <source>
        <dbReference type="ARBA" id="ARBA00022598"/>
    </source>
</evidence>
<dbReference type="NCBIfam" id="NF004808">
    <property type="entry name" value="PRK06155.1"/>
    <property type="match status" value="1"/>
</dbReference>
<keyword evidence="2 5" id="KW-0436">Ligase</keyword>
<dbReference type="AlphaFoldDB" id="A0A5C2H1X3"/>